<sequence length="52" mass="5808">MQAMNQLKNDEVAHKLKAQAIIPLNVRNEKDPPKGFSTNGTPRCSMGFDMAY</sequence>
<name>U1YM82_ANEAE</name>
<keyword evidence="2" id="KW-1185">Reference proteome</keyword>
<dbReference type="HOGENOM" id="CLU_3076180_0_0_9"/>
<reference evidence="1 2" key="1">
    <citation type="submission" date="2013-08" db="EMBL/GenBank/DDBJ databases">
        <authorList>
            <person name="Weinstock G."/>
            <person name="Sodergren E."/>
            <person name="Wylie T."/>
            <person name="Fulton L."/>
            <person name="Fulton R."/>
            <person name="Fronick C."/>
            <person name="O'Laughlin M."/>
            <person name="Godfrey J."/>
            <person name="Miner T."/>
            <person name="Herter B."/>
            <person name="Appelbaum E."/>
            <person name="Cordes M."/>
            <person name="Lek S."/>
            <person name="Wollam A."/>
            <person name="Pepin K.H."/>
            <person name="Palsikar V.B."/>
            <person name="Mitreva M."/>
            <person name="Wilson R.K."/>
        </authorList>
    </citation>
    <scope>NUCLEOTIDE SEQUENCE [LARGE SCALE GENOMIC DNA]</scope>
    <source>
        <strain evidence="1 2">ATCC 12856</strain>
    </source>
</reference>
<protein>
    <submittedName>
        <fullName evidence="1">Uncharacterized protein</fullName>
    </submittedName>
</protein>
<organism evidence="1 2">
    <name type="scientific">Aneurinibacillus aneurinilyticus ATCC 12856</name>
    <dbReference type="NCBI Taxonomy" id="649747"/>
    <lineage>
        <taxon>Bacteria</taxon>
        <taxon>Bacillati</taxon>
        <taxon>Bacillota</taxon>
        <taxon>Bacilli</taxon>
        <taxon>Bacillales</taxon>
        <taxon>Paenibacillaceae</taxon>
        <taxon>Aneurinibacillus group</taxon>
        <taxon>Aneurinibacillus</taxon>
    </lineage>
</organism>
<dbReference type="eggNOG" id="COG3039">
    <property type="taxonomic scope" value="Bacteria"/>
</dbReference>
<dbReference type="EMBL" id="AWSJ01000001">
    <property type="protein sequence ID" value="ERI11896.1"/>
    <property type="molecule type" value="Genomic_DNA"/>
</dbReference>
<evidence type="ECO:0000313" key="2">
    <source>
        <dbReference type="Proteomes" id="UP000016511"/>
    </source>
</evidence>
<dbReference type="PATRIC" id="fig|649747.3.peg.12"/>
<proteinExistence type="predicted"/>
<comment type="caution">
    <text evidence="1">The sequence shown here is derived from an EMBL/GenBank/DDBJ whole genome shotgun (WGS) entry which is preliminary data.</text>
</comment>
<dbReference type="Proteomes" id="UP000016511">
    <property type="component" value="Unassembled WGS sequence"/>
</dbReference>
<evidence type="ECO:0000313" key="1">
    <source>
        <dbReference type="EMBL" id="ERI11896.1"/>
    </source>
</evidence>
<accession>U1YM82</accession>
<gene>
    <name evidence="1" type="ORF">HMPREF0083_00013</name>
</gene>
<dbReference type="AlphaFoldDB" id="U1YM82"/>